<evidence type="ECO:0000256" key="4">
    <source>
        <dbReference type="ARBA" id="ARBA00022692"/>
    </source>
</evidence>
<feature type="domain" description="FAD-binding" evidence="10">
    <location>
        <begin position="62"/>
        <end position="408"/>
    </location>
</feature>
<dbReference type="PANTHER" id="PTHR47356">
    <property type="entry name" value="FAD-DEPENDENT MONOOXYGENASE ASQG-RELATED"/>
    <property type="match status" value="1"/>
</dbReference>
<evidence type="ECO:0000259" key="10">
    <source>
        <dbReference type="Pfam" id="PF01494"/>
    </source>
</evidence>
<dbReference type="GO" id="GO:0016020">
    <property type="term" value="C:membrane"/>
    <property type="evidence" value="ECO:0007669"/>
    <property type="project" value="UniProtKB-SubCell"/>
</dbReference>
<comment type="similarity">
    <text evidence="2">Belongs to the paxM FAD-dependent monooxygenase family.</text>
</comment>
<dbReference type="Gene3D" id="3.50.50.60">
    <property type="entry name" value="FAD/NAD(P)-binding domain"/>
    <property type="match status" value="1"/>
</dbReference>
<dbReference type="PANTHER" id="PTHR47356:SF2">
    <property type="entry name" value="FAD-BINDING DOMAIN-CONTAINING PROTEIN-RELATED"/>
    <property type="match status" value="1"/>
</dbReference>
<keyword evidence="3" id="KW-0285">Flavoprotein</keyword>
<protein>
    <recommendedName>
        <fullName evidence="10">FAD-binding domain-containing protein</fullName>
    </recommendedName>
</protein>
<dbReference type="InterPro" id="IPR036188">
    <property type="entry name" value="FAD/NAD-bd_sf"/>
</dbReference>
<feature type="transmembrane region" description="Helical" evidence="9">
    <location>
        <begin position="502"/>
        <end position="520"/>
    </location>
</feature>
<dbReference type="PRINTS" id="PR00420">
    <property type="entry name" value="RNGMNOXGNASE"/>
</dbReference>
<feature type="transmembrane region" description="Helical" evidence="9">
    <location>
        <begin position="810"/>
        <end position="829"/>
    </location>
</feature>
<dbReference type="STRING" id="60172.A0A1V6R359"/>
<keyword evidence="6 9" id="KW-1133">Transmembrane helix</keyword>
<feature type="transmembrane region" description="Helical" evidence="9">
    <location>
        <begin position="628"/>
        <end position="649"/>
    </location>
</feature>
<evidence type="ECO:0000256" key="5">
    <source>
        <dbReference type="ARBA" id="ARBA00022827"/>
    </source>
</evidence>
<feature type="transmembrane region" description="Helical" evidence="9">
    <location>
        <begin position="781"/>
        <end position="803"/>
    </location>
</feature>
<gene>
    <name evidence="11" type="ORF">PENSOL_c018G02163</name>
</gene>
<keyword evidence="5" id="KW-0274">FAD</keyword>
<dbReference type="Pfam" id="PF01494">
    <property type="entry name" value="FAD_binding_3"/>
    <property type="match status" value="1"/>
</dbReference>
<evidence type="ECO:0000256" key="7">
    <source>
        <dbReference type="ARBA" id="ARBA00023002"/>
    </source>
</evidence>
<keyword evidence="12" id="KW-1185">Reference proteome</keyword>
<name>A0A1V6R359_9EURO</name>
<feature type="transmembrane region" description="Helical" evidence="9">
    <location>
        <begin position="703"/>
        <end position="722"/>
    </location>
</feature>
<sequence length="881" mass="97249">MEKKSTADIFMSILPEDALDIGRSRKTTVSRSYPLPATVRRIWFYTTSPLQYIEVMDQKSFKVVIVGGSIAGLSLALMLERNGIDFVILEAYGSIAPQVGASFGALPNGLRILDQLGCYESVLKMAEHPVDTLHFHDSQGQPLWAFDNVKARSIGSHGYPILFLDRRMLVEVLYENIQDKSKVITSQRVQSIEDGTSSVTVTTTSGETYTGSIVVGADGIHSKVRQEMWKAAEKIDPTWIDPTEESALPATYACIFGISKGVKGVEKGTLTSVYNEHYSYLVPSGPGDLTYWFLVRNMGKTYYGADIPRFTKEEEEAFAKEHFDDQITPTLKFSALYKSKTSSAYSSLAEHVYKRWHFQRIITIGDACHKFEPLTGQGGNNAMETAASLTNHLVAALKNCQTSTLSSAHISKVFESVQQQREKRAGELVKASHAQQRLECQETPLLKFIGRYVMPRLPKSVVLGKWIDSYSPGVSLDMLPLPHKPREIAYFDERFRTPSSRGVVSILLYAAYFLLAWLGYRQLSTALRANGTMDLVRQAIKSQSVALPGGVEAPLRQVYTGLGAVDLILKVIVTIFLPAVANFSTPEQPLQVLYFLASMMPIIAIWTVEGFRPRNKWTLLATPSLWAVLYQLRGIGLIAPLYYASSTYVSSGMIYFSPSSRTLPESTARALLPAMILGFAVPTIMLFFPLADALNTRQIFITMWQPAPIYVVILTQIFSHVIKSIGSGTPAKTDSAAVESKFNDSNRDIPHLQTLYTVVGGVSACFHVALLLSWAALGTNFITRAFIPSAAFAQVATIADGVFIFFQNDFLLVAAATLLWCLASVWDLYRLGVSNVSWQVTLASLILGSVAIGPGATVAAVWYWREGVMSRTAFRRHGPGL</sequence>
<comment type="caution">
    <text evidence="11">The sequence shown here is derived from an EMBL/GenBank/DDBJ whole genome shotgun (WGS) entry which is preliminary data.</text>
</comment>
<dbReference type="Proteomes" id="UP000191612">
    <property type="component" value="Unassembled WGS sequence"/>
</dbReference>
<comment type="subcellular location">
    <subcellularLocation>
        <location evidence="1">Membrane</location>
    </subcellularLocation>
</comment>
<evidence type="ECO:0000313" key="11">
    <source>
        <dbReference type="EMBL" id="OQD95855.1"/>
    </source>
</evidence>
<keyword evidence="7" id="KW-0560">Oxidoreductase</keyword>
<feature type="transmembrane region" description="Helical" evidence="9">
    <location>
        <begin position="841"/>
        <end position="864"/>
    </location>
</feature>
<evidence type="ECO:0000256" key="6">
    <source>
        <dbReference type="ARBA" id="ARBA00022989"/>
    </source>
</evidence>
<dbReference type="GO" id="GO:0071949">
    <property type="term" value="F:FAD binding"/>
    <property type="evidence" value="ECO:0007669"/>
    <property type="project" value="InterPro"/>
</dbReference>
<reference evidence="12" key="1">
    <citation type="journal article" date="2017" name="Nat. Microbiol.">
        <title>Global analysis of biosynthetic gene clusters reveals vast potential of secondary metabolite production in Penicillium species.</title>
        <authorList>
            <person name="Nielsen J.C."/>
            <person name="Grijseels S."/>
            <person name="Prigent S."/>
            <person name="Ji B."/>
            <person name="Dainat J."/>
            <person name="Nielsen K.F."/>
            <person name="Frisvad J.C."/>
            <person name="Workman M."/>
            <person name="Nielsen J."/>
        </authorList>
    </citation>
    <scope>NUCLEOTIDE SEQUENCE [LARGE SCALE GENOMIC DNA]</scope>
    <source>
        <strain evidence="12">IBT 29525</strain>
    </source>
</reference>
<feature type="transmembrane region" description="Helical" evidence="9">
    <location>
        <begin position="755"/>
        <end position="775"/>
    </location>
</feature>
<proteinExistence type="inferred from homology"/>
<dbReference type="InterPro" id="IPR050562">
    <property type="entry name" value="FAD_mOase_fung"/>
</dbReference>
<evidence type="ECO:0000313" key="12">
    <source>
        <dbReference type="Proteomes" id="UP000191612"/>
    </source>
</evidence>
<evidence type="ECO:0000256" key="1">
    <source>
        <dbReference type="ARBA" id="ARBA00004370"/>
    </source>
</evidence>
<keyword evidence="4 9" id="KW-0812">Transmembrane</keyword>
<evidence type="ECO:0000256" key="8">
    <source>
        <dbReference type="ARBA" id="ARBA00023136"/>
    </source>
</evidence>
<dbReference type="AlphaFoldDB" id="A0A1V6R359"/>
<evidence type="ECO:0000256" key="2">
    <source>
        <dbReference type="ARBA" id="ARBA00007992"/>
    </source>
</evidence>
<dbReference type="SUPFAM" id="SSF51905">
    <property type="entry name" value="FAD/NAD(P)-binding domain"/>
    <property type="match status" value="1"/>
</dbReference>
<feature type="transmembrane region" description="Helical" evidence="9">
    <location>
        <begin position="558"/>
        <end position="580"/>
    </location>
</feature>
<keyword evidence="8 9" id="KW-0472">Membrane</keyword>
<evidence type="ECO:0000256" key="9">
    <source>
        <dbReference type="SAM" id="Phobius"/>
    </source>
</evidence>
<evidence type="ECO:0000256" key="3">
    <source>
        <dbReference type="ARBA" id="ARBA00022630"/>
    </source>
</evidence>
<organism evidence="11 12">
    <name type="scientific">Penicillium solitum</name>
    <dbReference type="NCBI Taxonomy" id="60172"/>
    <lineage>
        <taxon>Eukaryota</taxon>
        <taxon>Fungi</taxon>
        <taxon>Dikarya</taxon>
        <taxon>Ascomycota</taxon>
        <taxon>Pezizomycotina</taxon>
        <taxon>Eurotiomycetes</taxon>
        <taxon>Eurotiomycetidae</taxon>
        <taxon>Eurotiales</taxon>
        <taxon>Aspergillaceae</taxon>
        <taxon>Penicillium</taxon>
    </lineage>
</organism>
<accession>A0A1V6R359</accession>
<dbReference type="EMBL" id="MDYO01000018">
    <property type="protein sequence ID" value="OQD95855.1"/>
    <property type="molecule type" value="Genomic_DNA"/>
</dbReference>
<feature type="transmembrane region" description="Helical" evidence="9">
    <location>
        <begin position="592"/>
        <end position="608"/>
    </location>
</feature>
<feature type="transmembrane region" description="Helical" evidence="9">
    <location>
        <begin position="670"/>
        <end position="691"/>
    </location>
</feature>
<dbReference type="GO" id="GO:0004497">
    <property type="term" value="F:monooxygenase activity"/>
    <property type="evidence" value="ECO:0007669"/>
    <property type="project" value="InterPro"/>
</dbReference>
<dbReference type="InterPro" id="IPR002938">
    <property type="entry name" value="FAD-bd"/>
</dbReference>